<dbReference type="EMBL" id="LT934118">
    <property type="protein sequence ID" value="VAI01640.1"/>
    <property type="molecule type" value="Genomic_DNA"/>
</dbReference>
<organism evidence="1 2">
    <name type="scientific">Triticum turgidum subsp. durum</name>
    <name type="common">Durum wheat</name>
    <name type="synonym">Triticum durum</name>
    <dbReference type="NCBI Taxonomy" id="4567"/>
    <lineage>
        <taxon>Eukaryota</taxon>
        <taxon>Viridiplantae</taxon>
        <taxon>Streptophyta</taxon>
        <taxon>Embryophyta</taxon>
        <taxon>Tracheophyta</taxon>
        <taxon>Spermatophyta</taxon>
        <taxon>Magnoliopsida</taxon>
        <taxon>Liliopsida</taxon>
        <taxon>Poales</taxon>
        <taxon>Poaceae</taxon>
        <taxon>BOP clade</taxon>
        <taxon>Pooideae</taxon>
        <taxon>Triticodae</taxon>
        <taxon>Triticeae</taxon>
        <taxon>Triticinae</taxon>
        <taxon>Triticum</taxon>
    </lineage>
</organism>
<proteinExistence type="predicted"/>
<dbReference type="AlphaFoldDB" id="A0A9R0SUD9"/>
<accession>A0A9R0SUD9</accession>
<gene>
    <name evidence="1" type="ORF">TRITD_4Bv1G013500</name>
</gene>
<evidence type="ECO:0000313" key="2">
    <source>
        <dbReference type="Proteomes" id="UP000324705"/>
    </source>
</evidence>
<dbReference type="Proteomes" id="UP000324705">
    <property type="component" value="Chromosome 4B"/>
</dbReference>
<sequence length="130" mass="14400">MASSRHCESDNLCKRGLHYLMKIQISGARRRQGTMTTTTMRTACSQCTGTTNSSTVSPLSGAGALLPKNLWRGKNGRRRCPGGTRGFQERHQKKVIAPPLVFPEAWRCSSPRTTTTRSHHGFLVRTVVET</sequence>
<name>A0A9R0SUD9_TRITD</name>
<protein>
    <submittedName>
        <fullName evidence="1">Uncharacterized protein</fullName>
    </submittedName>
</protein>
<keyword evidence="2" id="KW-1185">Reference proteome</keyword>
<evidence type="ECO:0000313" key="1">
    <source>
        <dbReference type="EMBL" id="VAI01640.1"/>
    </source>
</evidence>
<dbReference type="Gramene" id="TRITD4Bv1G013500.3">
    <property type="protein sequence ID" value="TRITD4Bv1G013500.3"/>
    <property type="gene ID" value="TRITD4Bv1G013500"/>
</dbReference>
<reference evidence="1 2" key="1">
    <citation type="submission" date="2017-09" db="EMBL/GenBank/DDBJ databases">
        <authorList>
            <consortium name="International Durum Wheat Genome Sequencing Consortium (IDWGSC)"/>
            <person name="Milanesi L."/>
        </authorList>
    </citation>
    <scope>NUCLEOTIDE SEQUENCE [LARGE SCALE GENOMIC DNA]</scope>
    <source>
        <strain evidence="2">cv. Svevo</strain>
    </source>
</reference>